<dbReference type="Proteomes" id="UP000335636">
    <property type="component" value="Unassembled WGS sequence"/>
</dbReference>
<reference evidence="1" key="2">
    <citation type="submission" date="2020-08" db="EMBL/GenBank/DDBJ databases">
        <authorList>
            <person name="Shumante A."/>
            <person name="Zimin A.V."/>
            <person name="Puiu D."/>
            <person name="Salzberg S.L."/>
        </authorList>
    </citation>
    <scope>NUCLEOTIDE SEQUENCE</scope>
    <source>
        <strain evidence="1">WC2-LM</strain>
        <tissue evidence="1">Liver</tissue>
    </source>
</reference>
<evidence type="ECO:0000313" key="3">
    <source>
        <dbReference type="Proteomes" id="UP000335636"/>
    </source>
</evidence>
<sequence>MAGSPPRSTPVVFEGPCQVQPCLDTRTLASSYRWLMNLSPKQPKSVSPKSTLHFTGVLHHRSKPQHPGPLEPPCRNRCPNRVGERGAVLFGACHVFKLLSLRFSSRNGDSGMSRSK</sequence>
<dbReference type="AlphaFoldDB" id="A0A5E4A2M6"/>
<evidence type="ECO:0000313" key="1">
    <source>
        <dbReference type="EMBL" id="KAF7468214.1"/>
    </source>
</evidence>
<protein>
    <submittedName>
        <fullName evidence="2">Uncharacterized protein</fullName>
    </submittedName>
</protein>
<dbReference type="EMBL" id="CABDUW010000003">
    <property type="protein sequence ID" value="VTJ51365.1"/>
    <property type="molecule type" value="Genomic_DNA"/>
</dbReference>
<accession>A0A5E4A2M6</accession>
<name>A0A5E4A2M6_MARMO</name>
<dbReference type="Proteomes" id="UP000662637">
    <property type="component" value="Unassembled WGS sequence"/>
</dbReference>
<dbReference type="EMBL" id="WJEC01007766">
    <property type="protein sequence ID" value="KAF7468214.1"/>
    <property type="molecule type" value="Genomic_DNA"/>
</dbReference>
<reference evidence="2 3" key="1">
    <citation type="submission" date="2019-04" db="EMBL/GenBank/DDBJ databases">
        <authorList>
            <person name="Alioto T."/>
            <person name="Alioto T."/>
        </authorList>
    </citation>
    <scope>NUCLEOTIDE SEQUENCE [LARGE SCALE GENOMIC DNA]</scope>
</reference>
<keyword evidence="3" id="KW-1185">Reference proteome</keyword>
<proteinExistence type="predicted"/>
<gene>
    <name evidence="1" type="ORF">GHT09_015529</name>
    <name evidence="2" type="ORF">MONAX_5E025058</name>
</gene>
<evidence type="ECO:0000313" key="2">
    <source>
        <dbReference type="EMBL" id="VTJ51365.1"/>
    </source>
</evidence>
<organism evidence="2 3">
    <name type="scientific">Marmota monax</name>
    <name type="common">Woodchuck</name>
    <dbReference type="NCBI Taxonomy" id="9995"/>
    <lineage>
        <taxon>Eukaryota</taxon>
        <taxon>Metazoa</taxon>
        <taxon>Chordata</taxon>
        <taxon>Craniata</taxon>
        <taxon>Vertebrata</taxon>
        <taxon>Euteleostomi</taxon>
        <taxon>Mammalia</taxon>
        <taxon>Eutheria</taxon>
        <taxon>Euarchontoglires</taxon>
        <taxon>Glires</taxon>
        <taxon>Rodentia</taxon>
        <taxon>Sciuromorpha</taxon>
        <taxon>Sciuridae</taxon>
        <taxon>Xerinae</taxon>
        <taxon>Marmotini</taxon>
        <taxon>Marmota</taxon>
    </lineage>
</organism>